<evidence type="ECO:0000313" key="1">
    <source>
        <dbReference type="EMBL" id="KAH8994239.1"/>
    </source>
</evidence>
<name>A0AAD4LJE6_9AGAM</name>
<reference evidence="1" key="1">
    <citation type="submission" date="2022-01" db="EMBL/GenBank/DDBJ databases">
        <title>Comparative genomics reveals a dynamic genome evolution in the ectomycorrhizal milk-cap (Lactarius) mushrooms.</title>
        <authorList>
            <consortium name="DOE Joint Genome Institute"/>
            <person name="Lebreton A."/>
            <person name="Tang N."/>
            <person name="Kuo A."/>
            <person name="LaButti K."/>
            <person name="Drula E."/>
            <person name="Barry K."/>
            <person name="Clum A."/>
            <person name="Lipzen A."/>
            <person name="Mousain D."/>
            <person name="Ng V."/>
            <person name="Wang R."/>
            <person name="Wang X."/>
            <person name="Dai Y."/>
            <person name="Henrissat B."/>
            <person name="Grigoriev I.V."/>
            <person name="Guerin-Laguette A."/>
            <person name="Yu F."/>
            <person name="Martin F.M."/>
        </authorList>
    </citation>
    <scope>NUCLEOTIDE SEQUENCE</scope>
    <source>
        <strain evidence="1">QP</strain>
    </source>
</reference>
<sequence>MLAQLSTDEAKPDSREQWLRTYTDKLSALGIDMADGAIADIESASAHGTLADVVIRVLRSEGWGTEVTEHVKSALGSLENNETENQPALDAFDRAARDASMFEVQILSAEESGDLGIHSCWFSLAASKDTTTIQDVFSLSATPGHLLHQYRISSGTRRSPL</sequence>
<gene>
    <name evidence="1" type="ORF">EDB92DRAFT_315474</name>
</gene>
<dbReference type="EMBL" id="JAKELL010000015">
    <property type="protein sequence ID" value="KAH8994239.1"/>
    <property type="molecule type" value="Genomic_DNA"/>
</dbReference>
<evidence type="ECO:0000313" key="2">
    <source>
        <dbReference type="Proteomes" id="UP001201163"/>
    </source>
</evidence>
<comment type="caution">
    <text evidence="1">The sequence shown here is derived from an EMBL/GenBank/DDBJ whole genome shotgun (WGS) entry which is preliminary data.</text>
</comment>
<proteinExistence type="predicted"/>
<keyword evidence="2" id="KW-1185">Reference proteome</keyword>
<dbReference type="AlphaFoldDB" id="A0AAD4LJE6"/>
<organism evidence="1 2">
    <name type="scientific">Lactarius akahatsu</name>
    <dbReference type="NCBI Taxonomy" id="416441"/>
    <lineage>
        <taxon>Eukaryota</taxon>
        <taxon>Fungi</taxon>
        <taxon>Dikarya</taxon>
        <taxon>Basidiomycota</taxon>
        <taxon>Agaricomycotina</taxon>
        <taxon>Agaricomycetes</taxon>
        <taxon>Russulales</taxon>
        <taxon>Russulaceae</taxon>
        <taxon>Lactarius</taxon>
    </lineage>
</organism>
<dbReference type="Proteomes" id="UP001201163">
    <property type="component" value="Unassembled WGS sequence"/>
</dbReference>
<protein>
    <submittedName>
        <fullName evidence="1">Uncharacterized protein</fullName>
    </submittedName>
</protein>
<accession>A0AAD4LJE6</accession>